<gene>
    <name evidence="1" type="ORF">AB433_07980</name>
</gene>
<dbReference type="STRING" id="1348774.AB433_07980"/>
<dbReference type="PATRIC" id="fig|1348774.3.peg.1672"/>
<dbReference type="InterPro" id="IPR002347">
    <property type="entry name" value="SDR_fam"/>
</dbReference>
<dbReference type="PRINTS" id="PR00081">
    <property type="entry name" value="GDHRDH"/>
</dbReference>
<dbReference type="SUPFAM" id="SSF51735">
    <property type="entry name" value="NAD(P)-binding Rossmann-fold domains"/>
    <property type="match status" value="1"/>
</dbReference>
<dbReference type="GO" id="GO:0005737">
    <property type="term" value="C:cytoplasm"/>
    <property type="evidence" value="ECO:0007669"/>
    <property type="project" value="TreeGrafter"/>
</dbReference>
<dbReference type="KEGG" id="cna:AB433_07980"/>
<dbReference type="PANTHER" id="PTHR43544:SF12">
    <property type="entry name" value="NAD(P)-BINDING ROSSMANN-FOLD SUPERFAMILY PROTEIN"/>
    <property type="match status" value="1"/>
</dbReference>
<dbReference type="RefSeq" id="WP_047820611.1">
    <property type="nucleotide sequence ID" value="NZ_CP011770.1"/>
</dbReference>
<reference evidence="1 2" key="1">
    <citation type="submission" date="2015-06" db="EMBL/GenBank/DDBJ databases">
        <authorList>
            <person name="Zeng Y."/>
            <person name="Huang Y."/>
        </authorList>
    </citation>
    <scope>NUCLEOTIDE SEQUENCE [LARGE SCALE GENOMIC DNA]</scope>
    <source>
        <strain evidence="1 2">PQ-2</strain>
    </source>
</reference>
<sequence length="238" mass="25074">MRCAVFGSTGGIGAALVDRLLSRSDVSRVYCVSRRGEGLAGGRAAPLAFDLRDEASIERAALEMGQEGALDLVIVATGILTRDPGIAPEKTWRAIDPAAMADVFALNTIGPALVGKHVLPLLAKDRAARMAFLSARVGSIGDNGLGGWHSYRASKAALNMLVRNFAIELRRSNPRAIVAALHPGTVATALSQPFSGNVPNEKLFDADYAAGCLLDVLSGLSPQDSGEFFAWDGRTIAW</sequence>
<accession>A0A0G3XH17</accession>
<keyword evidence="2" id="KW-1185">Reference proteome</keyword>
<name>A0A0G3XH17_9SPHN</name>
<dbReference type="PANTHER" id="PTHR43544">
    <property type="entry name" value="SHORT-CHAIN DEHYDROGENASE/REDUCTASE"/>
    <property type="match status" value="1"/>
</dbReference>
<dbReference type="Gene3D" id="3.40.50.720">
    <property type="entry name" value="NAD(P)-binding Rossmann-like Domain"/>
    <property type="match status" value="1"/>
</dbReference>
<organism evidence="1 2">
    <name type="scientific">Croceicoccus naphthovorans</name>
    <dbReference type="NCBI Taxonomy" id="1348774"/>
    <lineage>
        <taxon>Bacteria</taxon>
        <taxon>Pseudomonadati</taxon>
        <taxon>Pseudomonadota</taxon>
        <taxon>Alphaproteobacteria</taxon>
        <taxon>Sphingomonadales</taxon>
        <taxon>Erythrobacteraceae</taxon>
        <taxon>Croceicoccus</taxon>
    </lineage>
</organism>
<evidence type="ECO:0000313" key="1">
    <source>
        <dbReference type="EMBL" id="AKM09931.1"/>
    </source>
</evidence>
<dbReference type="Proteomes" id="UP000035287">
    <property type="component" value="Chromosome"/>
</dbReference>
<protein>
    <submittedName>
        <fullName evidence="1">Uncharacterized protein</fullName>
    </submittedName>
</protein>
<dbReference type="InterPro" id="IPR051468">
    <property type="entry name" value="Fungal_SecMetab_SDRs"/>
</dbReference>
<dbReference type="Pfam" id="PF00106">
    <property type="entry name" value="adh_short"/>
    <property type="match status" value="1"/>
</dbReference>
<dbReference type="EMBL" id="CP011770">
    <property type="protein sequence ID" value="AKM09931.1"/>
    <property type="molecule type" value="Genomic_DNA"/>
</dbReference>
<proteinExistence type="predicted"/>
<dbReference type="OrthoDB" id="9785826at2"/>
<dbReference type="AlphaFoldDB" id="A0A0G3XH17"/>
<evidence type="ECO:0000313" key="2">
    <source>
        <dbReference type="Proteomes" id="UP000035287"/>
    </source>
</evidence>
<dbReference type="GO" id="GO:0016491">
    <property type="term" value="F:oxidoreductase activity"/>
    <property type="evidence" value="ECO:0007669"/>
    <property type="project" value="TreeGrafter"/>
</dbReference>
<dbReference type="InterPro" id="IPR036291">
    <property type="entry name" value="NAD(P)-bd_dom_sf"/>
</dbReference>